<keyword evidence="3" id="KW-1185">Reference proteome</keyword>
<dbReference type="InterPro" id="IPR007995">
    <property type="entry name" value="DUF742"/>
</dbReference>
<proteinExistence type="predicted"/>
<comment type="caution">
    <text evidence="2">The sequence shown here is derived from an EMBL/GenBank/DDBJ whole genome shotgun (WGS) entry which is preliminary data.</text>
</comment>
<feature type="region of interest" description="Disordered" evidence="1">
    <location>
        <begin position="1"/>
        <end position="25"/>
    </location>
</feature>
<evidence type="ECO:0000313" key="2">
    <source>
        <dbReference type="EMBL" id="MBE3002214.1"/>
    </source>
</evidence>
<dbReference type="PANTHER" id="PTHR36221:SF1">
    <property type="entry name" value="DUF742 DOMAIN-CONTAINING PROTEIN"/>
    <property type="match status" value="1"/>
</dbReference>
<evidence type="ECO:0000256" key="1">
    <source>
        <dbReference type="SAM" id="MobiDB-lite"/>
    </source>
</evidence>
<dbReference type="Pfam" id="PF05331">
    <property type="entry name" value="DUF742"/>
    <property type="match status" value="1"/>
</dbReference>
<name>A0ABR9PEG4_9ACTN</name>
<accession>A0ABR9PEG4</accession>
<dbReference type="EMBL" id="JADBGI010000037">
    <property type="protein sequence ID" value="MBE3002214.1"/>
    <property type="molecule type" value="Genomic_DNA"/>
</dbReference>
<organism evidence="2 3">
    <name type="scientific">Nocardiopsis coralli</name>
    <dbReference type="NCBI Taxonomy" id="2772213"/>
    <lineage>
        <taxon>Bacteria</taxon>
        <taxon>Bacillati</taxon>
        <taxon>Actinomycetota</taxon>
        <taxon>Actinomycetes</taxon>
        <taxon>Streptosporangiales</taxon>
        <taxon>Nocardiopsidaceae</taxon>
        <taxon>Nocardiopsis</taxon>
    </lineage>
</organism>
<gene>
    <name evidence="2" type="ORF">IDM40_26460</name>
</gene>
<dbReference type="Proteomes" id="UP000806528">
    <property type="component" value="Unassembled WGS sequence"/>
</dbReference>
<dbReference type="PANTHER" id="PTHR36221">
    <property type="entry name" value="DUF742 DOMAIN-CONTAINING PROTEIN"/>
    <property type="match status" value="1"/>
</dbReference>
<reference evidence="2 3" key="1">
    <citation type="submission" date="2020-09" db="EMBL/GenBank/DDBJ databases">
        <title>Diversity and distribution of actinomycetes associated with coral in the coast of Hainan.</title>
        <authorList>
            <person name="Li F."/>
        </authorList>
    </citation>
    <scope>NUCLEOTIDE SEQUENCE [LARGE SCALE GENOMIC DNA]</scope>
    <source>
        <strain evidence="2 3">HNM0947</strain>
    </source>
</reference>
<evidence type="ECO:0000313" key="3">
    <source>
        <dbReference type="Proteomes" id="UP000806528"/>
    </source>
</evidence>
<protein>
    <submittedName>
        <fullName evidence="2">DUF742 domain-containing protein</fullName>
    </submittedName>
</protein>
<sequence>MGDSTAGPLVRPYTMTKGRTRPGTDGGRLDLITLVVTVADREDRAREPEHEAILRLCRKPVSVAEVSARLDVPLTVVRVLLSDLLVEGDLRTRAAAPVTKLPEKKVLQAVLDGIRRL</sequence>